<dbReference type="Pfam" id="PF26188">
    <property type="entry name" value="RESC6"/>
    <property type="match status" value="1"/>
</dbReference>
<name>A0ABP0QVW2_9DINO</name>
<evidence type="ECO:0000259" key="3">
    <source>
        <dbReference type="PROSITE" id="PS50103"/>
    </source>
</evidence>
<reference evidence="4 5" key="1">
    <citation type="submission" date="2024-02" db="EMBL/GenBank/DDBJ databases">
        <authorList>
            <person name="Chen Y."/>
            <person name="Shah S."/>
            <person name="Dougan E. K."/>
            <person name="Thang M."/>
            <person name="Chan C."/>
        </authorList>
    </citation>
    <scope>NUCLEOTIDE SEQUENCE [LARGE SCALE GENOMIC DNA]</scope>
</reference>
<evidence type="ECO:0000256" key="2">
    <source>
        <dbReference type="SAM" id="MobiDB-lite"/>
    </source>
</evidence>
<evidence type="ECO:0000256" key="1">
    <source>
        <dbReference type="PROSITE-ProRule" id="PRU00723"/>
    </source>
</evidence>
<keyword evidence="1" id="KW-0863">Zinc-finger</keyword>
<proteinExistence type="predicted"/>
<accession>A0ABP0QVW2</accession>
<dbReference type="EMBL" id="CAXAMN010024940">
    <property type="protein sequence ID" value="CAK9091236.1"/>
    <property type="molecule type" value="Genomic_DNA"/>
</dbReference>
<dbReference type="Proteomes" id="UP001642484">
    <property type="component" value="Unassembled WGS sequence"/>
</dbReference>
<gene>
    <name evidence="4" type="ORF">CCMP2556_LOCUS43780</name>
</gene>
<dbReference type="InterPro" id="IPR000571">
    <property type="entry name" value="Znf_CCCH"/>
</dbReference>
<keyword evidence="1" id="KW-0479">Metal-binding</keyword>
<feature type="zinc finger region" description="C3H1-type" evidence="1">
    <location>
        <begin position="195"/>
        <end position="217"/>
    </location>
</feature>
<protein>
    <recommendedName>
        <fullName evidence="3">C3H1-type domain-containing protein</fullName>
    </recommendedName>
</protein>
<dbReference type="InterPro" id="IPR058917">
    <property type="entry name" value="RESC6_dom"/>
</dbReference>
<keyword evidence="5" id="KW-1185">Reference proteome</keyword>
<dbReference type="PROSITE" id="PS50103">
    <property type="entry name" value="ZF_C3H1"/>
    <property type="match status" value="1"/>
</dbReference>
<comment type="caution">
    <text evidence="4">The sequence shown here is derived from an EMBL/GenBank/DDBJ whole genome shotgun (WGS) entry which is preliminary data.</text>
</comment>
<evidence type="ECO:0000313" key="4">
    <source>
        <dbReference type="EMBL" id="CAK9091236.1"/>
    </source>
</evidence>
<sequence length="457" mass="51717">MQEFKWNSCIRLLEAFRRWGIVDPNLTEMVLARLQDILPDATTRDLTMLLEYLCQMGLACLELLQPLCQMAFSSLWLFTPQQLVSIAHSLETWSFMATLRLRGTFIDVEEGYDVDSGRSRSFSPARARTEADVKESEYLATLLGRSWAEEFRFAPFPESETDVNEAAEAEPDKKQDEEAALSPGSIGHPVLCCRPCVRFFKGECNLGANCAYCHLQHQHLKLALDKNQRQYLRMIDLGELVALLLPHIHMAISAVPDLSAELADPLVKTLQSKMVDPFPPMCKDRWKAQEFEKFLGLARLRFLSPKDLEELLEALLPHVGRLSDPEVSRLLFALALSNPDWQGKWQTVKQVLAAQYVAGSTRNLRADVSVAWAFAVLQLPQYMPDVLRLLDTHATSAVDVPRSVLVMLHEVCSYVACHGLHSELAVQWRSAAEEANKEEVERWARSGSPLRAQVARW</sequence>
<evidence type="ECO:0000313" key="5">
    <source>
        <dbReference type="Proteomes" id="UP001642484"/>
    </source>
</evidence>
<feature type="domain" description="C3H1-type" evidence="3">
    <location>
        <begin position="195"/>
        <end position="217"/>
    </location>
</feature>
<feature type="region of interest" description="Disordered" evidence="2">
    <location>
        <begin position="158"/>
        <end position="182"/>
    </location>
</feature>
<organism evidence="4 5">
    <name type="scientific">Durusdinium trenchii</name>
    <dbReference type="NCBI Taxonomy" id="1381693"/>
    <lineage>
        <taxon>Eukaryota</taxon>
        <taxon>Sar</taxon>
        <taxon>Alveolata</taxon>
        <taxon>Dinophyceae</taxon>
        <taxon>Suessiales</taxon>
        <taxon>Symbiodiniaceae</taxon>
        <taxon>Durusdinium</taxon>
    </lineage>
</organism>
<keyword evidence="1" id="KW-0862">Zinc</keyword>
<feature type="compositionally biased region" description="Acidic residues" evidence="2">
    <location>
        <begin position="159"/>
        <end position="169"/>
    </location>
</feature>